<evidence type="ECO:0000259" key="3">
    <source>
        <dbReference type="Pfam" id="PF25583"/>
    </source>
</evidence>
<dbReference type="PROSITE" id="PS52050">
    <property type="entry name" value="WYL"/>
    <property type="match status" value="1"/>
</dbReference>
<accession>A0A975INM8</accession>
<dbReference type="Pfam" id="PF25583">
    <property type="entry name" value="WCX"/>
    <property type="match status" value="1"/>
</dbReference>
<evidence type="ECO:0000313" key="4">
    <source>
        <dbReference type="EMBL" id="QTX04763.1"/>
    </source>
</evidence>
<reference evidence="4" key="1">
    <citation type="submission" date="2021-03" db="EMBL/GenBank/DDBJ databases">
        <title>Agromyces archimandritus sp. nov., isolated from the cockroach Archimandrita tessellata.</title>
        <authorList>
            <person name="Guzman J."/>
            <person name="Ortuzar M."/>
            <person name="Poehlein A."/>
            <person name="Daniel R."/>
            <person name="Trujillo M."/>
            <person name="Vilcinskas A."/>
        </authorList>
    </citation>
    <scope>NUCLEOTIDE SEQUENCE</scope>
    <source>
        <strain evidence="4">G127AT</strain>
    </source>
</reference>
<dbReference type="Pfam" id="PF13280">
    <property type="entry name" value="WYL"/>
    <property type="match status" value="1"/>
</dbReference>
<dbReference type="InterPro" id="IPR043839">
    <property type="entry name" value="PafC_HTH"/>
</dbReference>
<evidence type="ECO:0000259" key="1">
    <source>
        <dbReference type="Pfam" id="PF13280"/>
    </source>
</evidence>
<feature type="domain" description="WYL" evidence="1">
    <location>
        <begin position="153"/>
        <end position="216"/>
    </location>
</feature>
<dbReference type="InterPro" id="IPR051534">
    <property type="entry name" value="CBASS_pafABC_assoc_protein"/>
</dbReference>
<dbReference type="RefSeq" id="WP_210898698.1">
    <property type="nucleotide sequence ID" value="NZ_CP071696.1"/>
</dbReference>
<dbReference type="AlphaFoldDB" id="A0A975INM8"/>
<dbReference type="InterPro" id="IPR026881">
    <property type="entry name" value="WYL_dom"/>
</dbReference>
<organism evidence="4 5">
    <name type="scientific">Agromyces archimandritae</name>
    <dbReference type="NCBI Taxonomy" id="2781962"/>
    <lineage>
        <taxon>Bacteria</taxon>
        <taxon>Bacillati</taxon>
        <taxon>Actinomycetota</taxon>
        <taxon>Actinomycetes</taxon>
        <taxon>Micrococcales</taxon>
        <taxon>Microbacteriaceae</taxon>
        <taxon>Agromyces</taxon>
    </lineage>
</organism>
<dbReference type="KEGG" id="aarc:G127AT_00330"/>
<dbReference type="Pfam" id="PF19187">
    <property type="entry name" value="HTH_PafC"/>
    <property type="match status" value="1"/>
</dbReference>
<gene>
    <name evidence="4" type="ORF">G127AT_00330</name>
</gene>
<dbReference type="PANTHER" id="PTHR34580:SF1">
    <property type="entry name" value="PROTEIN PAFC"/>
    <property type="match status" value="1"/>
</dbReference>
<evidence type="ECO:0000313" key="5">
    <source>
        <dbReference type="Proteomes" id="UP000671914"/>
    </source>
</evidence>
<dbReference type="Proteomes" id="UP000671914">
    <property type="component" value="Chromosome"/>
</dbReference>
<keyword evidence="5" id="KW-1185">Reference proteome</keyword>
<evidence type="ECO:0000259" key="2">
    <source>
        <dbReference type="Pfam" id="PF19187"/>
    </source>
</evidence>
<sequence length="331" mass="35740">MNRRPAKAADKLVFVLSLVPYLLEQGVVDVAEAAEHFGVAEEEIRDAVRLIATSGLPGETSTYLPNDLFDIDWDSFLDDDVIVIVHHVAIDDTPRLSAREAAALIAGLQYLSALPENVGHAGLGSLMAKLTEGASAAPSRLAVAETASDAGLGIIREAVGRGRQIEFDYVNGVGERMRRRADPVHIASLGQDWYVQAYCHLREDFRVFRLDRMSGLALTDEPIGDHTDRPPLPEAIFRGSDSDLRVVVDVAPGALTLLSDYRADRSAEQVDGLTRVTLRVAHYHGLKRLVAGLPGLVTVVAPEEARRAVAEWARAGLERYGLPGASHGSSG</sequence>
<name>A0A975INM8_9MICO</name>
<dbReference type="InterPro" id="IPR028349">
    <property type="entry name" value="PafC-like"/>
</dbReference>
<feature type="domain" description="WCX" evidence="3">
    <location>
        <begin position="244"/>
        <end position="315"/>
    </location>
</feature>
<proteinExistence type="predicted"/>
<feature type="domain" description="PafC HTH" evidence="2">
    <location>
        <begin position="10"/>
        <end position="131"/>
    </location>
</feature>
<dbReference type="InterPro" id="IPR057727">
    <property type="entry name" value="WCX_dom"/>
</dbReference>
<dbReference type="PANTHER" id="PTHR34580">
    <property type="match status" value="1"/>
</dbReference>
<protein>
    <submittedName>
        <fullName evidence="4">WYL domain-containing protein</fullName>
    </submittedName>
</protein>
<dbReference type="EMBL" id="CP071696">
    <property type="protein sequence ID" value="QTX04763.1"/>
    <property type="molecule type" value="Genomic_DNA"/>
</dbReference>
<dbReference type="PIRSF" id="PIRSF016838">
    <property type="entry name" value="PafC"/>
    <property type="match status" value="1"/>
</dbReference>